<dbReference type="PANTHER" id="PTHR33116">
    <property type="entry name" value="REVERSE TRANSCRIPTASE ZINC-BINDING DOMAIN-CONTAINING PROTEIN-RELATED-RELATED"/>
    <property type="match status" value="1"/>
</dbReference>
<comment type="caution">
    <text evidence="2">The sequence shown here is derived from an EMBL/GenBank/DDBJ whole genome shotgun (WGS) entry which is preliminary data.</text>
</comment>
<sequence>MDSSYSFLFKGVLTEEFFMEKGVRQGDPLSHFLFILAIKGLKVMMDEALQKGIFQDIELPNFGPNISLFRYVNDANFVGEWSKENARNLRRILTCFYIASSLKVNFKMCRVMGIGVSRLKVSFTACLMKCKEGDILFLYLGMRVGGMSYRVST</sequence>
<dbReference type="PROSITE" id="PS50878">
    <property type="entry name" value="RT_POL"/>
    <property type="match status" value="1"/>
</dbReference>
<dbReference type="PANTHER" id="PTHR33116:SF78">
    <property type="entry name" value="OS12G0587133 PROTEIN"/>
    <property type="match status" value="1"/>
</dbReference>
<dbReference type="Proteomes" id="UP000235145">
    <property type="component" value="Unassembled WGS sequence"/>
</dbReference>
<organism evidence="2 3">
    <name type="scientific">Lactuca sativa</name>
    <name type="common">Garden lettuce</name>
    <dbReference type="NCBI Taxonomy" id="4236"/>
    <lineage>
        <taxon>Eukaryota</taxon>
        <taxon>Viridiplantae</taxon>
        <taxon>Streptophyta</taxon>
        <taxon>Embryophyta</taxon>
        <taxon>Tracheophyta</taxon>
        <taxon>Spermatophyta</taxon>
        <taxon>Magnoliopsida</taxon>
        <taxon>eudicotyledons</taxon>
        <taxon>Gunneridae</taxon>
        <taxon>Pentapetalae</taxon>
        <taxon>asterids</taxon>
        <taxon>campanulids</taxon>
        <taxon>Asterales</taxon>
        <taxon>Asteraceae</taxon>
        <taxon>Cichorioideae</taxon>
        <taxon>Cichorieae</taxon>
        <taxon>Lactucinae</taxon>
        <taxon>Lactuca</taxon>
    </lineage>
</organism>
<protein>
    <recommendedName>
        <fullName evidence="1">Reverse transcriptase domain-containing protein</fullName>
    </recommendedName>
</protein>
<feature type="domain" description="Reverse transcriptase" evidence="1">
    <location>
        <begin position="1"/>
        <end position="144"/>
    </location>
</feature>
<keyword evidence="3" id="KW-1185">Reference proteome</keyword>
<gene>
    <name evidence="2" type="ORF">LSAT_V11C600329270</name>
</gene>
<reference evidence="2 3" key="1">
    <citation type="journal article" date="2017" name="Nat. Commun.">
        <title>Genome assembly with in vitro proximity ligation data and whole-genome triplication in lettuce.</title>
        <authorList>
            <person name="Reyes-Chin-Wo S."/>
            <person name="Wang Z."/>
            <person name="Yang X."/>
            <person name="Kozik A."/>
            <person name="Arikit S."/>
            <person name="Song C."/>
            <person name="Xia L."/>
            <person name="Froenicke L."/>
            <person name="Lavelle D.O."/>
            <person name="Truco M.J."/>
            <person name="Xia R."/>
            <person name="Zhu S."/>
            <person name="Xu C."/>
            <person name="Xu H."/>
            <person name="Xu X."/>
            <person name="Cox K."/>
            <person name="Korf I."/>
            <person name="Meyers B.C."/>
            <person name="Michelmore R.W."/>
        </authorList>
    </citation>
    <scope>NUCLEOTIDE SEQUENCE [LARGE SCALE GENOMIC DNA]</scope>
    <source>
        <strain evidence="3">cv. Salinas</strain>
        <tissue evidence="2">Seedlings</tissue>
    </source>
</reference>
<evidence type="ECO:0000259" key="1">
    <source>
        <dbReference type="PROSITE" id="PS50878"/>
    </source>
</evidence>
<name>A0A9R1VA33_LACSA</name>
<evidence type="ECO:0000313" key="2">
    <source>
        <dbReference type="EMBL" id="KAJ0201068.1"/>
    </source>
</evidence>
<dbReference type="AlphaFoldDB" id="A0A9R1VA33"/>
<proteinExistence type="predicted"/>
<dbReference type="InterPro" id="IPR000477">
    <property type="entry name" value="RT_dom"/>
</dbReference>
<dbReference type="EMBL" id="NBSK02000006">
    <property type="protein sequence ID" value="KAJ0201068.1"/>
    <property type="molecule type" value="Genomic_DNA"/>
</dbReference>
<evidence type="ECO:0000313" key="3">
    <source>
        <dbReference type="Proteomes" id="UP000235145"/>
    </source>
</evidence>
<accession>A0A9R1VA33</accession>